<keyword evidence="3" id="KW-1133">Transmembrane helix</keyword>
<evidence type="ECO:0000256" key="3">
    <source>
        <dbReference type="ARBA" id="ARBA00022989"/>
    </source>
</evidence>
<dbReference type="AlphaFoldDB" id="A0A087UGZ0"/>
<keyword evidence="2" id="KW-0812">Transmembrane</keyword>
<accession>A0A087UGZ0</accession>
<dbReference type="Proteomes" id="UP000054359">
    <property type="component" value="Unassembled WGS sequence"/>
</dbReference>
<evidence type="ECO:0000313" key="7">
    <source>
        <dbReference type="Proteomes" id="UP000054359"/>
    </source>
</evidence>
<dbReference type="GO" id="GO:0016020">
    <property type="term" value="C:membrane"/>
    <property type="evidence" value="ECO:0007669"/>
    <property type="project" value="UniProtKB-SubCell"/>
</dbReference>
<evidence type="ECO:0000256" key="2">
    <source>
        <dbReference type="ARBA" id="ARBA00022692"/>
    </source>
</evidence>
<evidence type="ECO:0000313" key="6">
    <source>
        <dbReference type="EMBL" id="KFM76629.1"/>
    </source>
</evidence>
<dbReference type="InterPro" id="IPR017452">
    <property type="entry name" value="GPCR_Rhodpsn_7TM"/>
</dbReference>
<dbReference type="OrthoDB" id="6425755at2759"/>
<dbReference type="STRING" id="407821.A0A087UGZ0"/>
<dbReference type="SUPFAM" id="SSF81321">
    <property type="entry name" value="Family A G protein-coupled receptor-like"/>
    <property type="match status" value="1"/>
</dbReference>
<proteinExistence type="predicted"/>
<feature type="domain" description="G-protein coupled receptors family 1 profile" evidence="5">
    <location>
        <begin position="1"/>
        <end position="41"/>
    </location>
</feature>
<keyword evidence="7" id="KW-1185">Reference proteome</keyword>
<comment type="subcellular location">
    <subcellularLocation>
        <location evidence="1">Membrane</location>
    </subcellularLocation>
</comment>
<gene>
    <name evidence="6" type="ORF">X975_00994</name>
</gene>
<name>A0A087UGZ0_STEMI</name>
<dbReference type="Gene3D" id="1.20.1070.10">
    <property type="entry name" value="Rhodopsin 7-helix transmembrane proteins"/>
    <property type="match status" value="1"/>
</dbReference>
<protein>
    <recommendedName>
        <fullName evidence="5">G-protein coupled receptors family 1 profile domain-containing protein</fullName>
    </recommendedName>
</protein>
<dbReference type="PROSITE" id="PS50262">
    <property type="entry name" value="G_PROTEIN_RECEP_F1_2"/>
    <property type="match status" value="1"/>
</dbReference>
<feature type="non-terminal residue" evidence="6">
    <location>
        <position position="41"/>
    </location>
</feature>
<reference evidence="6 7" key="1">
    <citation type="submission" date="2013-11" db="EMBL/GenBank/DDBJ databases">
        <title>Genome sequencing of Stegodyphus mimosarum.</title>
        <authorList>
            <person name="Bechsgaard J."/>
        </authorList>
    </citation>
    <scope>NUCLEOTIDE SEQUENCE [LARGE SCALE GENOMIC DNA]</scope>
</reference>
<dbReference type="EMBL" id="KK119746">
    <property type="protein sequence ID" value="KFM76629.1"/>
    <property type="molecule type" value="Genomic_DNA"/>
</dbReference>
<evidence type="ECO:0000256" key="4">
    <source>
        <dbReference type="ARBA" id="ARBA00023136"/>
    </source>
</evidence>
<keyword evidence="4" id="KW-0472">Membrane</keyword>
<evidence type="ECO:0000259" key="5">
    <source>
        <dbReference type="PROSITE" id="PS50262"/>
    </source>
</evidence>
<sequence length="41" mass="4697">MLVAVVVLFIICWGPILITNLLTAFDVLDRLNYGYLKPMRT</sequence>
<evidence type="ECO:0000256" key="1">
    <source>
        <dbReference type="ARBA" id="ARBA00004370"/>
    </source>
</evidence>
<organism evidence="6 7">
    <name type="scientific">Stegodyphus mimosarum</name>
    <name type="common">African social velvet spider</name>
    <dbReference type="NCBI Taxonomy" id="407821"/>
    <lineage>
        <taxon>Eukaryota</taxon>
        <taxon>Metazoa</taxon>
        <taxon>Ecdysozoa</taxon>
        <taxon>Arthropoda</taxon>
        <taxon>Chelicerata</taxon>
        <taxon>Arachnida</taxon>
        <taxon>Araneae</taxon>
        <taxon>Araneomorphae</taxon>
        <taxon>Entelegynae</taxon>
        <taxon>Eresoidea</taxon>
        <taxon>Eresidae</taxon>
        <taxon>Stegodyphus</taxon>
    </lineage>
</organism>